<evidence type="ECO:0000256" key="1">
    <source>
        <dbReference type="SAM" id="MobiDB-lite"/>
    </source>
</evidence>
<organism evidence="3 4">
    <name type="scientific">Klebsiella pneumoniae</name>
    <dbReference type="NCBI Taxonomy" id="573"/>
    <lineage>
        <taxon>Bacteria</taxon>
        <taxon>Pseudomonadati</taxon>
        <taxon>Pseudomonadota</taxon>
        <taxon>Gammaproteobacteria</taxon>
        <taxon>Enterobacterales</taxon>
        <taxon>Enterobacteriaceae</taxon>
        <taxon>Klebsiella/Raoultella group</taxon>
        <taxon>Klebsiella</taxon>
        <taxon>Klebsiella pneumoniae complex</taxon>
    </lineage>
</organism>
<reference evidence="3" key="1">
    <citation type="submission" date="2020-07" db="EMBL/GenBank/DDBJ databases">
        <title>Clinical and genomic characterization of carbapenemase-producing Enterobacterales causing secondary infections during the COVID-19 crisis at a New York City hospital.</title>
        <authorList>
            <person name="Gomez-Simmonds A."/>
            <person name="Annavajhala M.K."/>
            <person name="Uhlemann A.-C."/>
        </authorList>
    </citation>
    <scope>NUCLEOTIDE SEQUENCE</scope>
    <source>
        <strain evidence="3">NK1597</strain>
    </source>
</reference>
<comment type="caution">
    <text evidence="3">The sequence shown here is derived from an EMBL/GenBank/DDBJ whole genome shotgun (WGS) entry which is preliminary data.</text>
</comment>
<evidence type="ECO:0000313" key="3">
    <source>
        <dbReference type="EMBL" id="MBD3701209.1"/>
    </source>
</evidence>
<feature type="region of interest" description="Disordered" evidence="1">
    <location>
        <begin position="27"/>
        <end position="62"/>
    </location>
</feature>
<dbReference type="EMBL" id="JACXTI010000002">
    <property type="protein sequence ID" value="MBD3701209.1"/>
    <property type="molecule type" value="Genomic_DNA"/>
</dbReference>
<evidence type="ECO:0000256" key="2">
    <source>
        <dbReference type="SAM" id="Phobius"/>
    </source>
</evidence>
<sequence length="132" mass="14436">MAWRYPLCRSPKPVWRQACSTPYALPARGSPGGRLRGINGKQYPDPAESRSRVCPRGDSPRRRLAGGRQYAAGGCALPDFSLRVLRESYDSAYTLLFSGLAVVTLLCALMIWLTLCRKGALSKPATVDPEPP</sequence>
<proteinExistence type="predicted"/>
<feature type="transmembrane region" description="Helical" evidence="2">
    <location>
        <begin position="92"/>
        <end position="115"/>
    </location>
</feature>
<dbReference type="AlphaFoldDB" id="A0A927D8T9"/>
<name>A0A927D8T9_KLEPN</name>
<evidence type="ECO:0000313" key="4">
    <source>
        <dbReference type="Proteomes" id="UP000631473"/>
    </source>
</evidence>
<keyword evidence="2" id="KW-0472">Membrane</keyword>
<gene>
    <name evidence="3" type="ORF">IE991_19865</name>
</gene>
<protein>
    <submittedName>
        <fullName evidence="3">Uncharacterized protein</fullName>
    </submittedName>
</protein>
<dbReference type="Proteomes" id="UP000631473">
    <property type="component" value="Unassembled WGS sequence"/>
</dbReference>
<keyword evidence="2" id="KW-0812">Transmembrane</keyword>
<keyword evidence="2" id="KW-1133">Transmembrane helix</keyword>
<accession>A0A927D8T9</accession>